<dbReference type="AlphaFoldDB" id="A0A2H1WFZ7"/>
<gene>
    <name evidence="1" type="ORF">SFRICE_009879</name>
</gene>
<proteinExistence type="predicted"/>
<name>A0A2H1WFZ7_SPOFR</name>
<evidence type="ECO:0000313" key="1">
    <source>
        <dbReference type="EMBL" id="SOQ51866.1"/>
    </source>
</evidence>
<organism evidence="1">
    <name type="scientific">Spodoptera frugiperda</name>
    <name type="common">Fall armyworm</name>
    <dbReference type="NCBI Taxonomy" id="7108"/>
    <lineage>
        <taxon>Eukaryota</taxon>
        <taxon>Metazoa</taxon>
        <taxon>Ecdysozoa</taxon>
        <taxon>Arthropoda</taxon>
        <taxon>Hexapoda</taxon>
        <taxon>Insecta</taxon>
        <taxon>Pterygota</taxon>
        <taxon>Neoptera</taxon>
        <taxon>Endopterygota</taxon>
        <taxon>Lepidoptera</taxon>
        <taxon>Glossata</taxon>
        <taxon>Ditrysia</taxon>
        <taxon>Noctuoidea</taxon>
        <taxon>Noctuidae</taxon>
        <taxon>Amphipyrinae</taxon>
        <taxon>Spodoptera</taxon>
    </lineage>
</organism>
<sequence>MLLTYEKTRLERNRTICVEPKRAHIGGVEFVPPSPFGPAATSVDVERAPLSSEFCPPLVRHAADVTSLAPLQAGGFMANVNDFGRGAQPCFLETRLEDLEIKHLHNNLHDLPTYFILSTQQLPLRPIKPRVLLLLFEFNCMLGAVAWQLAAVKMRAMDGFLTIYISIATQHIPGGKKHPNGDIGGSIHQLTSKIPQCSRRFSNINNYVENCRINCPWRIEIFHAKNRSDCNLHTIAVPKARCVSVNHAETIEWIFILIYKQGMS</sequence>
<dbReference type="EMBL" id="ODYU01008351">
    <property type="protein sequence ID" value="SOQ51866.1"/>
    <property type="molecule type" value="Genomic_DNA"/>
</dbReference>
<accession>A0A2H1WFZ7</accession>
<protein>
    <submittedName>
        <fullName evidence="1">SFRICE_009879</fullName>
    </submittedName>
</protein>
<reference evidence="1" key="1">
    <citation type="submission" date="2016-07" db="EMBL/GenBank/DDBJ databases">
        <authorList>
            <person name="Bretaudeau A."/>
        </authorList>
    </citation>
    <scope>NUCLEOTIDE SEQUENCE</scope>
    <source>
        <strain evidence="1">Rice</strain>
        <tissue evidence="1">Whole body</tissue>
    </source>
</reference>